<evidence type="ECO:0000313" key="1">
    <source>
        <dbReference type="EMBL" id="RIW17474.1"/>
    </source>
</evidence>
<keyword evidence="2" id="KW-1185">Reference proteome</keyword>
<organism evidence="1 2">
    <name type="scientific">Algoriphagus lacus</name>
    <dbReference type="NCBI Taxonomy" id="2056311"/>
    <lineage>
        <taxon>Bacteria</taxon>
        <taxon>Pseudomonadati</taxon>
        <taxon>Bacteroidota</taxon>
        <taxon>Cytophagia</taxon>
        <taxon>Cytophagales</taxon>
        <taxon>Cyclobacteriaceae</taxon>
        <taxon>Algoriphagus</taxon>
    </lineage>
</organism>
<protein>
    <submittedName>
        <fullName evidence="1">Uncharacterized protein</fullName>
    </submittedName>
</protein>
<dbReference type="AlphaFoldDB" id="A0A418PV64"/>
<dbReference type="EMBL" id="QXML01000002">
    <property type="protein sequence ID" value="RIW17474.1"/>
    <property type="molecule type" value="Genomic_DNA"/>
</dbReference>
<accession>A0A418PV64</accession>
<evidence type="ECO:0000313" key="2">
    <source>
        <dbReference type="Proteomes" id="UP000283522"/>
    </source>
</evidence>
<gene>
    <name evidence="1" type="ORF">D0X99_07055</name>
</gene>
<dbReference type="Proteomes" id="UP000283522">
    <property type="component" value="Unassembled WGS sequence"/>
</dbReference>
<proteinExistence type="predicted"/>
<reference evidence="1 2" key="1">
    <citation type="submission" date="2018-09" db="EMBL/GenBank/DDBJ databases">
        <authorList>
            <person name="Wang X."/>
            <person name="Du Z."/>
        </authorList>
    </citation>
    <scope>NUCLEOTIDE SEQUENCE [LARGE SCALE GENOMIC DNA]</scope>
    <source>
        <strain evidence="1 2">N3</strain>
    </source>
</reference>
<comment type="caution">
    <text evidence="1">The sequence shown here is derived from an EMBL/GenBank/DDBJ whole genome shotgun (WGS) entry which is preliminary data.</text>
</comment>
<sequence>MVISLLVKREKMSTVDGRQLQNYLLLNTDFISKWISRATSDSSTNKKSEDADKLKFQTQQFQILVESTIGKVRWDDLAARVRLQSAVGA</sequence>
<name>A0A418PV64_9BACT</name>